<dbReference type="EMBL" id="NASZ01000014">
    <property type="protein sequence ID" value="MBD0725516.1"/>
    <property type="molecule type" value="Genomic_DNA"/>
</dbReference>
<evidence type="ECO:0000313" key="2">
    <source>
        <dbReference type="Proteomes" id="UP000661715"/>
    </source>
</evidence>
<gene>
    <name evidence="1" type="ORF">B6A10_10030</name>
</gene>
<name>A0ABR7URL7_9FLAO</name>
<protein>
    <submittedName>
        <fullName evidence="1">Uncharacterized protein</fullName>
    </submittedName>
</protein>
<dbReference type="Proteomes" id="UP000661715">
    <property type="component" value="Unassembled WGS sequence"/>
</dbReference>
<accession>A0ABR7URL7</accession>
<reference evidence="1 2" key="1">
    <citation type="journal article" date="2020" name="Microbiol. Res.">
        <title>Flavobacterium pokkalii sp. nov., a novel plant growth promoting native rhizobacteria isolated from pokkali rice grown in coastal saline affected agricultural regions of southern India, Kerala.</title>
        <authorList>
            <person name="Menon R.R."/>
            <person name="Kumari S."/>
            <person name="Viver T."/>
            <person name="Rameshkumar N."/>
        </authorList>
    </citation>
    <scope>NUCLEOTIDE SEQUENCE [LARGE SCALE GENOMIC DNA]</scope>
    <source>
        <strain evidence="1 2">L1I52</strain>
    </source>
</reference>
<comment type="caution">
    <text evidence="1">The sequence shown here is derived from an EMBL/GenBank/DDBJ whole genome shotgun (WGS) entry which is preliminary data.</text>
</comment>
<proteinExistence type="predicted"/>
<organism evidence="1 2">
    <name type="scientific">Flavobacterium pokkalii</name>
    <dbReference type="NCBI Taxonomy" id="1940408"/>
    <lineage>
        <taxon>Bacteria</taxon>
        <taxon>Pseudomonadati</taxon>
        <taxon>Bacteroidota</taxon>
        <taxon>Flavobacteriia</taxon>
        <taxon>Flavobacteriales</taxon>
        <taxon>Flavobacteriaceae</taxon>
        <taxon>Flavobacterium</taxon>
    </lineage>
</organism>
<sequence length="115" mass="13750">MNSVFSTIERIIETPYLEDSFEIGSVCFERDDELRAEFLLQFTAYDVVNYVYGVIYQLYWKEITKIESISILKIPYPVDATFFWQYSTIGKKIRSEHPIQEMEFISLHELNWESI</sequence>
<dbReference type="RefSeq" id="WP_188220775.1">
    <property type="nucleotide sequence ID" value="NZ_NASZ01000014.1"/>
</dbReference>
<keyword evidence="2" id="KW-1185">Reference proteome</keyword>
<evidence type="ECO:0000313" key="1">
    <source>
        <dbReference type="EMBL" id="MBD0725516.1"/>
    </source>
</evidence>